<dbReference type="SUPFAM" id="SSF46689">
    <property type="entry name" value="Homeodomain-like"/>
    <property type="match status" value="1"/>
</dbReference>
<evidence type="ECO:0000256" key="12">
    <source>
        <dbReference type="SAM" id="SignalP"/>
    </source>
</evidence>
<dbReference type="FunFam" id="3.30.565.10:FF:000037">
    <property type="entry name" value="Hybrid sensor histidine kinase/response regulator"/>
    <property type="match status" value="1"/>
</dbReference>
<dbReference type="PANTHER" id="PTHR43547:SF2">
    <property type="entry name" value="HYBRID SIGNAL TRANSDUCTION HISTIDINE KINASE C"/>
    <property type="match status" value="1"/>
</dbReference>
<evidence type="ECO:0000256" key="6">
    <source>
        <dbReference type="ARBA" id="ARBA00022777"/>
    </source>
</evidence>
<dbReference type="CDD" id="cd00082">
    <property type="entry name" value="HisKA"/>
    <property type="match status" value="1"/>
</dbReference>
<evidence type="ECO:0000256" key="9">
    <source>
        <dbReference type="ARBA" id="ARBA00023015"/>
    </source>
</evidence>
<keyword evidence="17" id="KW-1185">Reference proteome</keyword>
<dbReference type="Pfam" id="PF12833">
    <property type="entry name" value="HTH_18"/>
    <property type="match status" value="1"/>
</dbReference>
<dbReference type="Gene3D" id="2.130.10.10">
    <property type="entry name" value="YVTN repeat-like/Quinoprotein amine dehydrogenase"/>
    <property type="match status" value="6"/>
</dbReference>
<dbReference type="PROSITE" id="PS50109">
    <property type="entry name" value="HIS_KIN"/>
    <property type="match status" value="1"/>
</dbReference>
<evidence type="ECO:0000256" key="2">
    <source>
        <dbReference type="ARBA" id="ARBA00012438"/>
    </source>
</evidence>
<feature type="chain" id="PRO_5011788747" description="histidine kinase" evidence="12">
    <location>
        <begin position="23"/>
        <end position="1508"/>
    </location>
</feature>
<dbReference type="InterPro" id="IPR036890">
    <property type="entry name" value="HATPase_C_sf"/>
</dbReference>
<evidence type="ECO:0000256" key="5">
    <source>
        <dbReference type="ARBA" id="ARBA00022741"/>
    </source>
</evidence>
<dbReference type="SUPFAM" id="SSF55874">
    <property type="entry name" value="ATPase domain of HSP90 chaperone/DNA topoisomerase II/histidine kinase"/>
    <property type="match status" value="1"/>
</dbReference>
<dbReference type="CDD" id="cd16922">
    <property type="entry name" value="HATPase_EvgS-ArcB-TorS-like"/>
    <property type="match status" value="1"/>
</dbReference>
<dbReference type="Pfam" id="PF02518">
    <property type="entry name" value="HATPase_c"/>
    <property type="match status" value="1"/>
</dbReference>
<dbReference type="InterPro" id="IPR015943">
    <property type="entry name" value="WD40/YVTN_repeat-like_dom_sf"/>
</dbReference>
<dbReference type="InterPro" id="IPR011006">
    <property type="entry name" value="CheY-like_superfamily"/>
</dbReference>
<sequence>MNRSFALFSALLVWLLSCSPHPKQDLPDAFAPTVAEVRFKAMPKERLDAAVVVPAGSPTVIKAGKPRVVPRYSNVRVAGTPKKVKAGVPEKKEPGKNGLPLPKIVPAAFVPAKAIIPEVVSAGEAYQKDENSHNFSSFSKPQGLKSNLITSLLEDQNGNIWFGTQYGGFSKYDGKNFFHYFKKDAPNRAIRTLLEDASGNLLMATQGEGVVRFDGKRFFQFTSKEGLSHDDVYTLVKDSNGNLWMGTLGGGVSKFDGTHVTTYTEKEGLVSNIITGILEDKSGNLWFSSYEGGISKFDGTSFSNYTEAEGLSTRLVLNAHEDRYGTIWLATEQGINKFDGENFYHYTEKEGLSSDKMSGILEDQNGSLWFATRGGGVNKFDGNKFTHFTEKEGLAINYVACMLEQKNGNLWFGTPGGGVSRYTKGFEQFTVKMGLGNDFVSSILEDRIGNLWFGTFSGGVTKYDGSQFVHYTTREGLVHDIVRCMVEDKSGNLWFGTLGGLSKFDGQTFTNYTKRDGMNSEIVLSILEDRAGDLWLGTHEGGVIRFDGENFTQYTDKQGLSNNTVLTLIEDQKGIIWLGTRGGLNRFDGENFSYIPKVPGMGNDHLWILAEDKMGDIWMGTHGDGLLKFDQNAAEESATITQFSVNEGLSDTNVTSLFVGRKGDLWVGTSNGLNLLDSRYLSLLDQGGADRLNDTGTLVTTYTYEDGYAGFGLSHGKSIFEASDGTLWLGGDNCLVAFRPEELTKDTTAPTIQLTGLGLFNEQVNWHSFAAQENPVWEKTPQEKTPGFRVEFEEKEHSWKAKDTSLVLGNGVRLHDLDFDDLSRWYGVPDNLSLPYDNNFIAFQFVGIATQSPKKVRYRYQLVGVDKSWSALTARSEVPYGNLPHGQYTFNVKALSGEGVWSEVLAYSFEIRPPWWLTWWAYAVYGLLGIGLLVGGRQYTVNRERMKHALKIQKLETEKMYEVDQLKSRFFANISHEFRTPLTLILGPLEKFISRTSAQNPDKTVFQMMQRNAQRLLHLINQLLDLSKIETGSMKLESTPHDLVAFLERMVLPFTSLAERKQIRYHFTFPTGNPVVYMDADKLEKIVSNLLSNAFKFTPDRGEITVTFQLVNHAKVPSTKTNDVGREAKWLEIAVQDSGEGIPEDQLEMIFDRFYQLDTSHTREQEGSGIGLSLVKELVSMHQGEISVASQLGKGSRFTVKLPLLVADLGEMAQYGSFLASSKRLQNGSDQEADVRVPSLKPKKEEEENEAPLVLIIEDNADVRFFIRQHLEATYQVLEAGDGKKGYALAKETIPDLILSDVMMPKMDGVTLCRKLKENDKTAHVPLILLTAKASGGDKIEGLETGADDYLIKPFDAEELLARIKNLIESRRQLKDYFSREIVLQPSSVAITSADEKFLQRAMQVIEENMTDPSFGVEVFCREVGMSRTQLFRKLKAMTHYPPGDFIRLMRLKKAAELLRKGAGNIGEVAFLVGFQDPSYFTKSFHKQFGKTPSEFINSARKETNGHV</sequence>
<dbReference type="Gene3D" id="3.30.565.10">
    <property type="entry name" value="Histidine kinase-like ATPase, C-terminal domain"/>
    <property type="match status" value="1"/>
</dbReference>
<dbReference type="SMART" id="SM00387">
    <property type="entry name" value="HATPase_c"/>
    <property type="match status" value="1"/>
</dbReference>
<dbReference type="GO" id="GO:0043565">
    <property type="term" value="F:sequence-specific DNA binding"/>
    <property type="evidence" value="ECO:0007669"/>
    <property type="project" value="InterPro"/>
</dbReference>
<dbReference type="GO" id="GO:0003700">
    <property type="term" value="F:DNA-binding transcription factor activity"/>
    <property type="evidence" value="ECO:0007669"/>
    <property type="project" value="InterPro"/>
</dbReference>
<evidence type="ECO:0000259" key="15">
    <source>
        <dbReference type="PROSITE" id="PS50110"/>
    </source>
</evidence>
<keyword evidence="12" id="KW-0732">Signal</keyword>
<dbReference type="OrthoDB" id="9806995at2"/>
<feature type="domain" description="Histidine kinase" evidence="14">
    <location>
        <begin position="973"/>
        <end position="1206"/>
    </location>
</feature>
<evidence type="ECO:0000256" key="11">
    <source>
        <dbReference type="PROSITE-ProRule" id="PRU00169"/>
    </source>
</evidence>
<keyword evidence="5" id="KW-0547">Nucleotide-binding</keyword>
<dbReference type="Pfam" id="PF00512">
    <property type="entry name" value="HisKA"/>
    <property type="match status" value="1"/>
</dbReference>
<dbReference type="Gene3D" id="1.10.10.60">
    <property type="entry name" value="Homeodomain-like"/>
    <property type="match status" value="1"/>
</dbReference>
<dbReference type="PROSITE" id="PS50110">
    <property type="entry name" value="RESPONSE_REGULATORY"/>
    <property type="match status" value="1"/>
</dbReference>
<dbReference type="InterPro" id="IPR001789">
    <property type="entry name" value="Sig_transdc_resp-reg_receiver"/>
</dbReference>
<dbReference type="STRING" id="1416801.SAMN05192553_101466"/>
<gene>
    <name evidence="16" type="ORF">SAMN05192553_101466</name>
</gene>
<organism evidence="16 17">
    <name type="scientific">Cyclobacterium xiamenense</name>
    <dbReference type="NCBI Taxonomy" id="1297121"/>
    <lineage>
        <taxon>Bacteria</taxon>
        <taxon>Pseudomonadati</taxon>
        <taxon>Bacteroidota</taxon>
        <taxon>Cytophagia</taxon>
        <taxon>Cytophagales</taxon>
        <taxon>Cyclobacteriaceae</taxon>
        <taxon>Cyclobacterium</taxon>
    </lineage>
</organism>
<feature type="signal peptide" evidence="12">
    <location>
        <begin position="1"/>
        <end position="22"/>
    </location>
</feature>
<dbReference type="CDD" id="cd17574">
    <property type="entry name" value="REC_OmpR"/>
    <property type="match status" value="1"/>
</dbReference>
<keyword evidence="3 11" id="KW-0597">Phosphoprotein</keyword>
<feature type="domain" description="HTH araC/xylS-type" evidence="13">
    <location>
        <begin position="1400"/>
        <end position="1499"/>
    </location>
</feature>
<feature type="domain" description="Response regulatory" evidence="15">
    <location>
        <begin position="1253"/>
        <end position="1368"/>
    </location>
</feature>
<dbReference type="SUPFAM" id="SSF63829">
    <property type="entry name" value="Calcium-dependent phosphotriesterase"/>
    <property type="match status" value="4"/>
</dbReference>
<dbReference type="InterPro" id="IPR009057">
    <property type="entry name" value="Homeodomain-like_sf"/>
</dbReference>
<evidence type="ECO:0000313" key="17">
    <source>
        <dbReference type="Proteomes" id="UP000199403"/>
    </source>
</evidence>
<comment type="catalytic activity">
    <reaction evidence="1">
        <text>ATP + protein L-histidine = ADP + protein N-phospho-L-histidine.</text>
        <dbReference type="EC" id="2.7.13.3"/>
    </reaction>
</comment>
<evidence type="ECO:0000256" key="1">
    <source>
        <dbReference type="ARBA" id="ARBA00000085"/>
    </source>
</evidence>
<evidence type="ECO:0000259" key="13">
    <source>
        <dbReference type="PROSITE" id="PS01124"/>
    </source>
</evidence>
<keyword evidence="6 16" id="KW-0418">Kinase</keyword>
<keyword evidence="4" id="KW-0808">Transferase</keyword>
<keyword evidence="7" id="KW-0067">ATP-binding</keyword>
<dbReference type="InterPro" id="IPR003661">
    <property type="entry name" value="HisK_dim/P_dom"/>
</dbReference>
<name>A0A1H6U448_9BACT</name>
<dbReference type="SUPFAM" id="SSF52172">
    <property type="entry name" value="CheY-like"/>
    <property type="match status" value="1"/>
</dbReference>
<dbReference type="SMART" id="SM00448">
    <property type="entry name" value="REC"/>
    <property type="match status" value="1"/>
</dbReference>
<proteinExistence type="predicted"/>
<dbReference type="GO" id="GO:0000155">
    <property type="term" value="F:phosphorelay sensor kinase activity"/>
    <property type="evidence" value="ECO:0007669"/>
    <property type="project" value="InterPro"/>
</dbReference>
<dbReference type="PROSITE" id="PS51257">
    <property type="entry name" value="PROKAR_LIPOPROTEIN"/>
    <property type="match status" value="1"/>
</dbReference>
<dbReference type="EMBL" id="FNZH01000001">
    <property type="protein sequence ID" value="SEI83165.1"/>
    <property type="molecule type" value="Genomic_DNA"/>
</dbReference>
<evidence type="ECO:0000256" key="4">
    <source>
        <dbReference type="ARBA" id="ARBA00022679"/>
    </source>
</evidence>
<dbReference type="SMART" id="SM00388">
    <property type="entry name" value="HisKA"/>
    <property type="match status" value="1"/>
</dbReference>
<evidence type="ECO:0000259" key="14">
    <source>
        <dbReference type="PROSITE" id="PS50109"/>
    </source>
</evidence>
<evidence type="ECO:0000256" key="8">
    <source>
        <dbReference type="ARBA" id="ARBA00023012"/>
    </source>
</evidence>
<dbReference type="InterPro" id="IPR011110">
    <property type="entry name" value="Reg_prop"/>
</dbReference>
<dbReference type="Pfam" id="PF07495">
    <property type="entry name" value="Y_Y_Y"/>
    <property type="match status" value="1"/>
</dbReference>
<dbReference type="Gene3D" id="2.60.40.10">
    <property type="entry name" value="Immunoglobulins"/>
    <property type="match status" value="1"/>
</dbReference>
<dbReference type="Gene3D" id="3.40.50.2300">
    <property type="match status" value="1"/>
</dbReference>
<dbReference type="FunFam" id="1.10.287.130:FF:000034">
    <property type="entry name" value="Two-component system sensor histidine kinase/response regulator"/>
    <property type="match status" value="1"/>
</dbReference>
<evidence type="ECO:0000313" key="16">
    <source>
        <dbReference type="EMBL" id="SEI83165.1"/>
    </source>
</evidence>
<reference evidence="17" key="1">
    <citation type="submission" date="2016-10" db="EMBL/GenBank/DDBJ databases">
        <authorList>
            <person name="Varghese N."/>
            <person name="Submissions S."/>
        </authorList>
    </citation>
    <scope>NUCLEOTIDE SEQUENCE [LARGE SCALE GENOMIC DNA]</scope>
    <source>
        <strain evidence="17">IBRC-M 10761</strain>
    </source>
</reference>
<evidence type="ECO:0000256" key="3">
    <source>
        <dbReference type="ARBA" id="ARBA00022553"/>
    </source>
</evidence>
<dbReference type="SMART" id="SM00342">
    <property type="entry name" value="HTH_ARAC"/>
    <property type="match status" value="1"/>
</dbReference>
<dbReference type="GO" id="GO:0005524">
    <property type="term" value="F:ATP binding"/>
    <property type="evidence" value="ECO:0007669"/>
    <property type="project" value="UniProtKB-KW"/>
</dbReference>
<dbReference type="InterPro" id="IPR004358">
    <property type="entry name" value="Sig_transdc_His_kin-like_C"/>
</dbReference>
<dbReference type="Pfam" id="PF07494">
    <property type="entry name" value="Reg_prop"/>
    <property type="match status" value="10"/>
</dbReference>
<evidence type="ECO:0000256" key="10">
    <source>
        <dbReference type="ARBA" id="ARBA00023163"/>
    </source>
</evidence>
<protein>
    <recommendedName>
        <fullName evidence="2">histidine kinase</fullName>
        <ecNumber evidence="2">2.7.13.3</ecNumber>
    </recommendedName>
</protein>
<evidence type="ECO:0000256" key="7">
    <source>
        <dbReference type="ARBA" id="ARBA00022840"/>
    </source>
</evidence>
<dbReference type="Gene3D" id="1.10.287.130">
    <property type="match status" value="1"/>
</dbReference>
<dbReference type="InterPro" id="IPR005467">
    <property type="entry name" value="His_kinase_dom"/>
</dbReference>
<dbReference type="EC" id="2.7.13.3" evidence="2"/>
<dbReference type="InterPro" id="IPR013783">
    <property type="entry name" value="Ig-like_fold"/>
</dbReference>
<dbReference type="Proteomes" id="UP000199403">
    <property type="component" value="Unassembled WGS sequence"/>
</dbReference>
<keyword evidence="9" id="KW-0805">Transcription regulation</keyword>
<dbReference type="PANTHER" id="PTHR43547">
    <property type="entry name" value="TWO-COMPONENT HISTIDINE KINASE"/>
    <property type="match status" value="1"/>
</dbReference>
<keyword evidence="8" id="KW-0902">Two-component regulatory system</keyword>
<dbReference type="SUPFAM" id="SSF47384">
    <property type="entry name" value="Homodimeric domain of signal transducing histidine kinase"/>
    <property type="match status" value="1"/>
</dbReference>
<dbReference type="InterPro" id="IPR018060">
    <property type="entry name" value="HTH_AraC"/>
</dbReference>
<dbReference type="InterPro" id="IPR011123">
    <property type="entry name" value="Y_Y_Y"/>
</dbReference>
<feature type="modified residue" description="4-aspartylphosphate" evidence="11">
    <location>
        <position position="1301"/>
    </location>
</feature>
<dbReference type="Pfam" id="PF00072">
    <property type="entry name" value="Response_reg"/>
    <property type="match status" value="1"/>
</dbReference>
<accession>A0A1H6U448</accession>
<dbReference type="InterPro" id="IPR003594">
    <property type="entry name" value="HATPase_dom"/>
</dbReference>
<dbReference type="InterPro" id="IPR036097">
    <property type="entry name" value="HisK_dim/P_sf"/>
</dbReference>
<keyword evidence="10" id="KW-0804">Transcription</keyword>
<dbReference type="PRINTS" id="PR00344">
    <property type="entry name" value="BCTRLSENSOR"/>
</dbReference>
<dbReference type="RefSeq" id="WP_092168912.1">
    <property type="nucleotide sequence ID" value="NZ_FNZH01000001.1"/>
</dbReference>
<dbReference type="PROSITE" id="PS01124">
    <property type="entry name" value="HTH_ARAC_FAMILY_2"/>
    <property type="match status" value="1"/>
</dbReference>